<feature type="domain" description="Prolow-density lipoprotein receptor-related protein 1-like beta-propeller" evidence="1">
    <location>
        <begin position="117"/>
        <end position="282"/>
    </location>
</feature>
<reference evidence="2 3" key="1">
    <citation type="submission" date="2016-11" db="EMBL/GenBank/DDBJ databases">
        <authorList>
            <person name="Jaros S."/>
            <person name="Januszkiewicz K."/>
            <person name="Wedrychowicz H."/>
        </authorList>
    </citation>
    <scope>NUCLEOTIDE SEQUENCE [LARGE SCALE GENOMIC DNA]</scope>
    <source>
        <strain evidence="2 3">DSM 15970</strain>
    </source>
</reference>
<proteinExistence type="predicted"/>
<dbReference type="PANTHER" id="PTHR32256:SF17">
    <property type="entry name" value="EGF-LIKE DOMAIN-CONTAINING PROTEIN"/>
    <property type="match status" value="1"/>
</dbReference>
<evidence type="ECO:0000313" key="2">
    <source>
        <dbReference type="EMBL" id="SHJ64597.1"/>
    </source>
</evidence>
<dbReference type="EMBL" id="FQYT01000030">
    <property type="protein sequence ID" value="SHJ64597.1"/>
    <property type="molecule type" value="Genomic_DNA"/>
</dbReference>
<evidence type="ECO:0000313" key="3">
    <source>
        <dbReference type="Proteomes" id="UP000184342"/>
    </source>
</evidence>
<dbReference type="PANTHER" id="PTHR32256">
    <property type="match status" value="1"/>
</dbReference>
<dbReference type="STRING" id="1122934.SAMN02745691_02307"/>
<sequence length="283" mass="31646">MAVVLTIALSAGCGTGGNGGSSVSGVMQSGGWVYYIQKGTLYSMKPDWTEKTKIADNFDVRVMIVQDDIIYYADNDMNVYKMMRDGTGKTNIMSGENIYGFEVSGEWLYYSVKPGIINRIKTDGTGKTKLADIDSFKGAMWVSGGSIYYIDGTSLMKMTEDGTGVVELGENLEINGFKDDWVYYSEVDQKGASLNINRMRQDGTENARLADVSFAAMDGDWLYYVKDDGWLYRSNLDGTGEEKLNNVNMWNLIGIWGEYIYYSDYEGPVYRIDLNGSNKMELK</sequence>
<name>A0A1M6L094_9FIRM</name>
<dbReference type="Pfam" id="PF16472">
    <property type="entry name" value="DUF5050"/>
    <property type="match status" value="1"/>
</dbReference>
<evidence type="ECO:0000259" key="1">
    <source>
        <dbReference type="Pfam" id="PF16472"/>
    </source>
</evidence>
<keyword evidence="3" id="KW-1185">Reference proteome</keyword>
<dbReference type="SUPFAM" id="SSF69322">
    <property type="entry name" value="Tricorn protease domain 2"/>
    <property type="match status" value="1"/>
</dbReference>
<dbReference type="InterPro" id="IPR053369">
    <property type="entry name" value="SrfA-induced_signal"/>
</dbReference>
<accession>A0A1M6L094</accession>
<dbReference type="AlphaFoldDB" id="A0A1M6L094"/>
<dbReference type="Proteomes" id="UP000184342">
    <property type="component" value="Unassembled WGS sequence"/>
</dbReference>
<protein>
    <recommendedName>
        <fullName evidence="1">Prolow-density lipoprotein receptor-related protein 1-like beta-propeller domain-containing protein</fullName>
    </recommendedName>
</protein>
<gene>
    <name evidence="2" type="ORF">SAMN02745691_02307</name>
</gene>
<dbReference type="InterPro" id="IPR032485">
    <property type="entry name" value="LRP1-like_beta_prop"/>
</dbReference>
<organism evidence="2 3">
    <name type="scientific">Parasporobacterium paucivorans DSM 15970</name>
    <dbReference type="NCBI Taxonomy" id="1122934"/>
    <lineage>
        <taxon>Bacteria</taxon>
        <taxon>Bacillati</taxon>
        <taxon>Bacillota</taxon>
        <taxon>Clostridia</taxon>
        <taxon>Lachnospirales</taxon>
        <taxon>Lachnospiraceae</taxon>
        <taxon>Parasporobacterium</taxon>
    </lineage>
</organism>